<dbReference type="Proteomes" id="UP000005324">
    <property type="component" value="Unassembled WGS sequence"/>
</dbReference>
<evidence type="ECO:0000313" key="10">
    <source>
        <dbReference type="EMBL" id="EFH12849.1"/>
    </source>
</evidence>
<protein>
    <recommendedName>
        <fullName evidence="8">Aminotransferase</fullName>
        <ecNumber evidence="8">2.6.1.-</ecNumber>
    </recommendedName>
</protein>
<evidence type="ECO:0000256" key="5">
    <source>
        <dbReference type="ARBA" id="ARBA00022679"/>
    </source>
</evidence>
<accession>D5RIM0</accession>
<evidence type="ECO:0000256" key="3">
    <source>
        <dbReference type="ARBA" id="ARBA00011738"/>
    </source>
</evidence>
<comment type="cofactor">
    <cofactor evidence="1 8">
        <name>pyridoxal 5'-phosphate</name>
        <dbReference type="ChEBI" id="CHEBI:597326"/>
    </cofactor>
</comment>
<dbReference type="InterPro" id="IPR050596">
    <property type="entry name" value="AspAT/PAT-like"/>
</dbReference>
<dbReference type="InterPro" id="IPR004839">
    <property type="entry name" value="Aminotransferase_I/II_large"/>
</dbReference>
<dbReference type="PROSITE" id="PS00105">
    <property type="entry name" value="AA_TRANSFER_CLASS_1"/>
    <property type="match status" value="1"/>
</dbReference>
<evidence type="ECO:0000256" key="6">
    <source>
        <dbReference type="ARBA" id="ARBA00022898"/>
    </source>
</evidence>
<proteinExistence type="inferred from homology"/>
<dbReference type="EMBL" id="ADVL01000158">
    <property type="protein sequence ID" value="EFH12849.1"/>
    <property type="molecule type" value="Genomic_DNA"/>
</dbReference>
<dbReference type="AlphaFoldDB" id="D5RIM0"/>
<dbReference type="CDD" id="cd00609">
    <property type="entry name" value="AAT_like"/>
    <property type="match status" value="1"/>
</dbReference>
<evidence type="ECO:0000313" key="11">
    <source>
        <dbReference type="Proteomes" id="UP000005324"/>
    </source>
</evidence>
<keyword evidence="5 8" id="KW-0808">Transferase</keyword>
<dbReference type="EC" id="2.6.1.-" evidence="8"/>
<dbReference type="InterPro" id="IPR015422">
    <property type="entry name" value="PyrdxlP-dep_Trfase_small"/>
</dbReference>
<name>D5RIM0_9PROT</name>
<dbReference type="Gene3D" id="3.40.640.10">
    <property type="entry name" value="Type I PLP-dependent aspartate aminotransferase-like (Major domain)"/>
    <property type="match status" value="1"/>
</dbReference>
<dbReference type="GO" id="GO:0030170">
    <property type="term" value="F:pyridoxal phosphate binding"/>
    <property type="evidence" value="ECO:0007669"/>
    <property type="project" value="InterPro"/>
</dbReference>
<dbReference type="InterPro" id="IPR004838">
    <property type="entry name" value="NHTrfase_class1_PyrdxlP-BS"/>
</dbReference>
<dbReference type="Gene3D" id="3.90.1150.10">
    <property type="entry name" value="Aspartate Aminotransferase, domain 1"/>
    <property type="match status" value="1"/>
</dbReference>
<dbReference type="FunFam" id="3.40.640.10:FF:000033">
    <property type="entry name" value="Aspartate aminotransferase"/>
    <property type="match status" value="1"/>
</dbReference>
<feature type="domain" description="Aminotransferase class I/classII large" evidence="9">
    <location>
        <begin position="166"/>
        <end position="526"/>
    </location>
</feature>
<dbReference type="PANTHER" id="PTHR46383">
    <property type="entry name" value="ASPARTATE AMINOTRANSFERASE"/>
    <property type="match status" value="1"/>
</dbReference>
<dbReference type="HOGENOM" id="CLU_017584_4_3_5"/>
<dbReference type="GO" id="GO:0004069">
    <property type="term" value="F:L-aspartate:2-oxoglutarate aminotransferase activity"/>
    <property type="evidence" value="ECO:0007669"/>
    <property type="project" value="UniProtKB-EC"/>
</dbReference>
<comment type="subunit">
    <text evidence="3">Homodimer.</text>
</comment>
<dbReference type="InterPro" id="IPR015421">
    <property type="entry name" value="PyrdxlP-dep_Trfase_major"/>
</dbReference>
<dbReference type="SUPFAM" id="SSF53383">
    <property type="entry name" value="PLP-dependent transferases"/>
    <property type="match status" value="1"/>
</dbReference>
<dbReference type="InterPro" id="IPR015424">
    <property type="entry name" value="PyrdxlP-dep_Trfase"/>
</dbReference>
<evidence type="ECO:0000259" key="9">
    <source>
        <dbReference type="Pfam" id="PF00155"/>
    </source>
</evidence>
<keyword evidence="4 8" id="KW-0032">Aminotransferase</keyword>
<comment type="caution">
    <text evidence="10">The sequence shown here is derived from an EMBL/GenBank/DDBJ whole genome shotgun (WGS) entry which is preliminary data.</text>
</comment>
<dbReference type="PANTHER" id="PTHR46383:SF1">
    <property type="entry name" value="ASPARTATE AMINOTRANSFERASE"/>
    <property type="match status" value="1"/>
</dbReference>
<organism evidence="10 11">
    <name type="scientific">Pseudoroseomonas cervicalis ATCC 49957</name>
    <dbReference type="NCBI Taxonomy" id="525371"/>
    <lineage>
        <taxon>Bacteria</taxon>
        <taxon>Pseudomonadati</taxon>
        <taxon>Pseudomonadota</taxon>
        <taxon>Alphaproteobacteria</taxon>
        <taxon>Acetobacterales</taxon>
        <taxon>Roseomonadaceae</taxon>
        <taxon>Roseomonas</taxon>
    </lineage>
</organism>
<evidence type="ECO:0000256" key="4">
    <source>
        <dbReference type="ARBA" id="ARBA00022576"/>
    </source>
</evidence>
<dbReference type="GO" id="GO:0006520">
    <property type="term" value="P:amino acid metabolic process"/>
    <property type="evidence" value="ECO:0007669"/>
    <property type="project" value="InterPro"/>
</dbReference>
<keyword evidence="6" id="KW-0663">Pyridoxal phosphate</keyword>
<comment type="similarity">
    <text evidence="2 8">Belongs to the class-I pyridoxal-phosphate-dependent aminotransferase family.</text>
</comment>
<evidence type="ECO:0000256" key="8">
    <source>
        <dbReference type="RuleBase" id="RU000481"/>
    </source>
</evidence>
<evidence type="ECO:0000256" key="7">
    <source>
        <dbReference type="ARBA" id="ARBA00049185"/>
    </source>
</evidence>
<keyword evidence="11" id="KW-1185">Reference proteome</keyword>
<evidence type="ECO:0000256" key="2">
    <source>
        <dbReference type="ARBA" id="ARBA00007441"/>
    </source>
</evidence>
<sequence length="534" mass="57729">MEGLDALHADEHRRTGAGIAMMLRQMQQQRAAADLAVERQVGREAMFPLQREAQEAEIEFARLGLVEAAQHGDGGLEDGIVAHARILAGRAARGRAPVRWRKRGGSARRVDLAALARPAQASRLPRLFPSEKTLLMPALAGRLKDIAVSASVIMGTRARELAAEGKKVISLASGEPDFATPAHAIEAAHQAALSGDTKYPPTEGTRALKLAVQKKFKRDNNLDYALDEILVANGGKQIIMDALLASCDPGDEVLIPAPYWVSYADMAKLATATPTFVNCPQNNGFKLRAEDLDAAITPKTKWLFLNFPNNPTGASCSRAEMQAIAAVMLKHPHVWILTDDMYEHLVYDGEFCTIAEVEPRLKDRVLTVNGASKSYAMTGWRVGFAGGPKALIKAMANMQGQLTSGISTISQAAAVAALEGPQELIAERAAIYRERRDMVVAMLAEAPGMSCHKPEGAFYVYPNIAGCIGKTSKGGKKLETDTDFALALLEEKLVATVQGTAYGMSPYIRISYATDTESLREACARIQEFCRELA</sequence>
<dbReference type="Pfam" id="PF00155">
    <property type="entry name" value="Aminotran_1_2"/>
    <property type="match status" value="1"/>
</dbReference>
<gene>
    <name evidence="10" type="primary">aatA</name>
    <name evidence="10" type="ORF">HMPREF0731_0930</name>
</gene>
<comment type="catalytic activity">
    <reaction evidence="7">
        <text>L-aspartate + 2-oxoglutarate = oxaloacetate + L-glutamate</text>
        <dbReference type="Rhea" id="RHEA:21824"/>
        <dbReference type="ChEBI" id="CHEBI:16452"/>
        <dbReference type="ChEBI" id="CHEBI:16810"/>
        <dbReference type="ChEBI" id="CHEBI:29985"/>
        <dbReference type="ChEBI" id="CHEBI:29991"/>
        <dbReference type="EC" id="2.6.1.1"/>
    </reaction>
</comment>
<evidence type="ECO:0000256" key="1">
    <source>
        <dbReference type="ARBA" id="ARBA00001933"/>
    </source>
</evidence>
<reference evidence="10 11" key="1">
    <citation type="submission" date="2010-04" db="EMBL/GenBank/DDBJ databases">
        <authorList>
            <person name="Qin X."/>
            <person name="Bachman B."/>
            <person name="Battles P."/>
            <person name="Bell A."/>
            <person name="Bess C."/>
            <person name="Bickham C."/>
            <person name="Chaboub L."/>
            <person name="Chen D."/>
            <person name="Coyle M."/>
            <person name="Deiros D.R."/>
            <person name="Dinh H."/>
            <person name="Forbes L."/>
            <person name="Fowler G."/>
            <person name="Francisco L."/>
            <person name="Fu Q."/>
            <person name="Gubbala S."/>
            <person name="Hale W."/>
            <person name="Han Y."/>
            <person name="Hemphill L."/>
            <person name="Highlander S.K."/>
            <person name="Hirani K."/>
            <person name="Hogues M."/>
            <person name="Jackson L."/>
            <person name="Jakkamsetti A."/>
            <person name="Javaid M."/>
            <person name="Jiang H."/>
            <person name="Korchina V."/>
            <person name="Kovar C."/>
            <person name="Lara F."/>
            <person name="Lee S."/>
            <person name="Mata R."/>
            <person name="Mathew T."/>
            <person name="Moen C."/>
            <person name="Morales K."/>
            <person name="Munidasa M."/>
            <person name="Nazareth L."/>
            <person name="Ngo R."/>
            <person name="Nguyen L."/>
            <person name="Okwuonu G."/>
            <person name="Ongeri F."/>
            <person name="Patil S."/>
            <person name="Petrosino J."/>
            <person name="Pham C."/>
            <person name="Pham P."/>
            <person name="Pu L.-L."/>
            <person name="Puazo M."/>
            <person name="Raj R."/>
            <person name="Reid J."/>
            <person name="Rouhana J."/>
            <person name="Saada N."/>
            <person name="Shang Y."/>
            <person name="Simmons D."/>
            <person name="Thornton R."/>
            <person name="Warren J."/>
            <person name="Weissenberger G."/>
            <person name="Zhang J."/>
            <person name="Zhang L."/>
            <person name="Zhou C."/>
            <person name="Zhu D."/>
            <person name="Muzny D."/>
            <person name="Worley K."/>
            <person name="Gibbs R."/>
        </authorList>
    </citation>
    <scope>NUCLEOTIDE SEQUENCE [LARGE SCALE GENOMIC DNA]</scope>
    <source>
        <strain evidence="10 11">ATCC 49957</strain>
    </source>
</reference>